<keyword evidence="3" id="KW-1185">Reference proteome</keyword>
<dbReference type="AlphaFoldDB" id="I3Z816"/>
<organism evidence="2 3">
    <name type="scientific">Belliella baltica (strain DSM 15883 / CIP 108006 / LMG 21964 / BA134)</name>
    <dbReference type="NCBI Taxonomy" id="866536"/>
    <lineage>
        <taxon>Bacteria</taxon>
        <taxon>Pseudomonadati</taxon>
        <taxon>Bacteroidota</taxon>
        <taxon>Cytophagia</taxon>
        <taxon>Cytophagales</taxon>
        <taxon>Cyclobacteriaceae</taxon>
        <taxon>Belliella</taxon>
    </lineage>
</organism>
<dbReference type="STRING" id="866536.Belba_2852"/>
<keyword evidence="1" id="KW-1133">Transmembrane helix</keyword>
<dbReference type="EMBL" id="CP003281">
    <property type="protein sequence ID" value="AFL85384.1"/>
    <property type="molecule type" value="Genomic_DNA"/>
</dbReference>
<gene>
    <name evidence="2" type="ordered locus">Belba_2852</name>
</gene>
<feature type="transmembrane region" description="Helical" evidence="1">
    <location>
        <begin position="6"/>
        <end position="25"/>
    </location>
</feature>
<keyword evidence="1" id="KW-0472">Membrane</keyword>
<evidence type="ECO:0000313" key="2">
    <source>
        <dbReference type="EMBL" id="AFL85384.1"/>
    </source>
</evidence>
<keyword evidence="1" id="KW-0812">Transmembrane</keyword>
<protein>
    <submittedName>
        <fullName evidence="2">Uncharacterized protein</fullName>
    </submittedName>
</protein>
<name>I3Z816_BELBD</name>
<dbReference type="KEGG" id="bbd:Belba_2852"/>
<accession>I3Z816</accession>
<evidence type="ECO:0000313" key="3">
    <source>
        <dbReference type="Proteomes" id="UP000006050"/>
    </source>
</evidence>
<proteinExistence type="predicted"/>
<evidence type="ECO:0000256" key="1">
    <source>
        <dbReference type="SAM" id="Phobius"/>
    </source>
</evidence>
<sequence length="33" mass="3663">MNSVALIMLVVTQGLVISATLYFLIKVLRTPEK</sequence>
<dbReference type="Proteomes" id="UP000006050">
    <property type="component" value="Chromosome"/>
</dbReference>
<reference evidence="3" key="1">
    <citation type="submission" date="2012-06" db="EMBL/GenBank/DDBJ databases">
        <title>The complete genome of Belliella baltica DSM 15883.</title>
        <authorList>
            <person name="Lucas S."/>
            <person name="Copeland A."/>
            <person name="Lapidus A."/>
            <person name="Goodwin L."/>
            <person name="Pitluck S."/>
            <person name="Peters L."/>
            <person name="Mikhailova N."/>
            <person name="Davenport K."/>
            <person name="Kyrpides N."/>
            <person name="Mavromatis K."/>
            <person name="Pagani I."/>
            <person name="Ivanova N."/>
            <person name="Ovchinnikova G."/>
            <person name="Zeytun A."/>
            <person name="Detter J.C."/>
            <person name="Han C."/>
            <person name="Land M."/>
            <person name="Hauser L."/>
            <person name="Markowitz V."/>
            <person name="Cheng J.-F."/>
            <person name="Hugenholtz P."/>
            <person name="Woyke T."/>
            <person name="Wu D."/>
            <person name="Tindall B."/>
            <person name="Pomrenke H."/>
            <person name="Brambilla E."/>
            <person name="Klenk H.-P."/>
            <person name="Eisen J.A."/>
        </authorList>
    </citation>
    <scope>NUCLEOTIDE SEQUENCE [LARGE SCALE GENOMIC DNA]</scope>
    <source>
        <strain evidence="3">DSM 15883 / CIP 108006 / LMG 21964 / BA134</strain>
    </source>
</reference>
<dbReference type="HOGENOM" id="CLU_3380731_0_0_10"/>